<sequence length="172" mass="18080">MDISVNHAPHIIPVIDRQAFRDGMSRVGAAVHIITTAGVAGRAGFTATAVTSVSDDPPTVLVCLNRTGRTASVLTENQVFCVNTLAAAHQPLADVFAGRGGLAGEERFGHGEWDSLATGAPALVGALVAFDCRVVDFRPVATHQILIGQVEAVRLGPSQPALLYAERAYRQL</sequence>
<dbReference type="InterPro" id="IPR002563">
    <property type="entry name" value="Flavin_Rdtase-like_dom"/>
</dbReference>
<evidence type="ECO:0000259" key="2">
    <source>
        <dbReference type="SMART" id="SM00903"/>
    </source>
</evidence>
<evidence type="ECO:0000256" key="1">
    <source>
        <dbReference type="ARBA" id="ARBA00023002"/>
    </source>
</evidence>
<dbReference type="AlphaFoldDB" id="A0A0P0J1J7"/>
<dbReference type="PANTHER" id="PTHR30466:SF1">
    <property type="entry name" value="FMN REDUCTASE (NADH) RUTF"/>
    <property type="match status" value="1"/>
</dbReference>
<organism evidence="3 4">
    <name type="scientific">Blastochloris viridis</name>
    <name type="common">Rhodopseudomonas viridis</name>
    <dbReference type="NCBI Taxonomy" id="1079"/>
    <lineage>
        <taxon>Bacteria</taxon>
        <taxon>Pseudomonadati</taxon>
        <taxon>Pseudomonadota</taxon>
        <taxon>Alphaproteobacteria</taxon>
        <taxon>Hyphomicrobiales</taxon>
        <taxon>Blastochloridaceae</taxon>
        <taxon>Blastochloris</taxon>
    </lineage>
</organism>
<evidence type="ECO:0000313" key="3">
    <source>
        <dbReference type="EMBL" id="CUU42674.1"/>
    </source>
</evidence>
<dbReference type="SUPFAM" id="SSF50475">
    <property type="entry name" value="FMN-binding split barrel"/>
    <property type="match status" value="1"/>
</dbReference>
<dbReference type="KEGG" id="bvr:BVIR_2242"/>
<dbReference type="Pfam" id="PF01613">
    <property type="entry name" value="Flavin_Reduct"/>
    <property type="match status" value="1"/>
</dbReference>
<dbReference type="GO" id="GO:0010181">
    <property type="term" value="F:FMN binding"/>
    <property type="evidence" value="ECO:0007669"/>
    <property type="project" value="InterPro"/>
</dbReference>
<dbReference type="InterPro" id="IPR012349">
    <property type="entry name" value="Split_barrel_FMN-bd"/>
</dbReference>
<gene>
    <name evidence="3" type="primary">rutF</name>
    <name evidence="3" type="ORF">BVIRIDIS_16880</name>
</gene>
<dbReference type="OrthoDB" id="9792858at2"/>
<dbReference type="SMART" id="SM00903">
    <property type="entry name" value="Flavin_Reduct"/>
    <property type="match status" value="1"/>
</dbReference>
<name>A0A0P0J1J7_BLAVI</name>
<dbReference type="GO" id="GO:0042602">
    <property type="term" value="F:riboflavin reductase (NADPH) activity"/>
    <property type="evidence" value="ECO:0007669"/>
    <property type="project" value="TreeGrafter"/>
</dbReference>
<evidence type="ECO:0000313" key="4">
    <source>
        <dbReference type="Proteomes" id="UP000065734"/>
    </source>
</evidence>
<reference evidence="4" key="1">
    <citation type="journal article" date="2016" name="Genome Announc.">
        <title>Revised genome sequence of the purple photosynthetic bacterium Blastochloris viridis.</title>
        <authorList>
            <person name="Liu L.N."/>
            <person name="Faulkner M."/>
            <person name="Liu X."/>
            <person name="Huang F."/>
            <person name="Darby A.C."/>
            <person name="Hall N."/>
        </authorList>
    </citation>
    <scope>NUCLEOTIDE SEQUENCE [LARGE SCALE GENOMIC DNA]</scope>
    <source>
        <strain evidence="4">ATCC 19567 / DSM 133 / F</strain>
    </source>
</reference>
<dbReference type="GO" id="GO:0006208">
    <property type="term" value="P:pyrimidine nucleobase catabolic process"/>
    <property type="evidence" value="ECO:0007669"/>
    <property type="project" value="TreeGrafter"/>
</dbReference>
<dbReference type="EC" id="1.5.1.42" evidence="3"/>
<dbReference type="Proteomes" id="UP000065734">
    <property type="component" value="Chromosome I"/>
</dbReference>
<keyword evidence="1 3" id="KW-0560">Oxidoreductase</keyword>
<dbReference type="GO" id="GO:0052874">
    <property type="term" value="F:FMN reductase (NADH) activity"/>
    <property type="evidence" value="ECO:0007669"/>
    <property type="project" value="UniProtKB-EC"/>
</dbReference>
<feature type="domain" description="Flavin reductase like" evidence="2">
    <location>
        <begin position="24"/>
        <end position="171"/>
    </location>
</feature>
<dbReference type="EMBL" id="LN907867">
    <property type="protein sequence ID" value="CUU42674.1"/>
    <property type="molecule type" value="Genomic_DNA"/>
</dbReference>
<dbReference type="InterPro" id="IPR050268">
    <property type="entry name" value="NADH-dep_flavin_reductase"/>
</dbReference>
<protein>
    <submittedName>
        <fullName evidence="3">FMN reductase (NADH) RutF</fullName>
        <ecNumber evidence="3">1.5.1.42</ecNumber>
    </submittedName>
</protein>
<accession>A0A0P0J1J7</accession>
<dbReference type="PANTHER" id="PTHR30466">
    <property type="entry name" value="FLAVIN REDUCTASE"/>
    <property type="match status" value="1"/>
</dbReference>
<keyword evidence="4" id="KW-1185">Reference proteome</keyword>
<dbReference type="PATRIC" id="fig|1079.6.peg.2333"/>
<dbReference type="Gene3D" id="2.30.110.10">
    <property type="entry name" value="Electron Transport, Fmn-binding Protein, Chain A"/>
    <property type="match status" value="1"/>
</dbReference>
<proteinExistence type="predicted"/>
<dbReference type="STRING" id="1079.BVIR_2242"/>